<gene>
    <name evidence="1" type="primary">Dvir\GJ25895</name>
    <name evidence="1" type="ORF">Dvir_GJ25895</name>
</gene>
<dbReference type="InterPro" id="IPR010512">
    <property type="entry name" value="DUF1091"/>
</dbReference>
<dbReference type="PANTHER" id="PTHR20898:SF0">
    <property type="entry name" value="DAEDALUS ON 3-RELATED"/>
    <property type="match status" value="1"/>
</dbReference>
<dbReference type="Pfam" id="PF06477">
    <property type="entry name" value="DUF1091"/>
    <property type="match status" value="1"/>
</dbReference>
<sequence>MIVYRSTNIECFPDPAFAVNSTCRIRAVNWNKAVAQMDCDLITPLANTSVQLELFKKSDNNRYHPFLVNVTVNMCDVISKRNFMPYGTIFWKIIKEHTNVNHSCPIRPGHLIARNLYIDESFLPRFPLGFYKISIKLLETYMDHPKRSVGIIKYYFQVKQMVKAKKKGQD</sequence>
<protein>
    <recommendedName>
        <fullName evidence="3">MD-2-related lipid-recognition domain-containing protein</fullName>
    </recommendedName>
</protein>
<proteinExistence type="predicted"/>
<reference evidence="1 2" key="1">
    <citation type="journal article" date="2007" name="Nature">
        <title>Evolution of genes and genomes on the Drosophila phylogeny.</title>
        <authorList>
            <consortium name="Drosophila 12 Genomes Consortium"/>
            <person name="Clark A.G."/>
            <person name="Eisen M.B."/>
            <person name="Smith D.R."/>
            <person name="Bergman C.M."/>
            <person name="Oliver B."/>
            <person name="Markow T.A."/>
            <person name="Kaufman T.C."/>
            <person name="Kellis M."/>
            <person name="Gelbart W."/>
            <person name="Iyer V.N."/>
            <person name="Pollard D.A."/>
            <person name="Sackton T.B."/>
            <person name="Larracuente A.M."/>
            <person name="Singh N.D."/>
            <person name="Abad J.P."/>
            <person name="Abt D.N."/>
            <person name="Adryan B."/>
            <person name="Aguade M."/>
            <person name="Akashi H."/>
            <person name="Anderson W.W."/>
            <person name="Aquadro C.F."/>
            <person name="Ardell D.H."/>
            <person name="Arguello R."/>
            <person name="Artieri C.G."/>
            <person name="Barbash D.A."/>
            <person name="Barker D."/>
            <person name="Barsanti P."/>
            <person name="Batterham P."/>
            <person name="Batzoglou S."/>
            <person name="Begun D."/>
            <person name="Bhutkar A."/>
            <person name="Blanco E."/>
            <person name="Bosak S.A."/>
            <person name="Bradley R.K."/>
            <person name="Brand A.D."/>
            <person name="Brent M.R."/>
            <person name="Brooks A.N."/>
            <person name="Brown R.H."/>
            <person name="Butlin R.K."/>
            <person name="Caggese C."/>
            <person name="Calvi B.R."/>
            <person name="Bernardo de Carvalho A."/>
            <person name="Caspi A."/>
            <person name="Castrezana S."/>
            <person name="Celniker S.E."/>
            <person name="Chang J.L."/>
            <person name="Chapple C."/>
            <person name="Chatterji S."/>
            <person name="Chinwalla A."/>
            <person name="Civetta A."/>
            <person name="Clifton S.W."/>
            <person name="Comeron J.M."/>
            <person name="Costello J.C."/>
            <person name="Coyne J.A."/>
            <person name="Daub J."/>
            <person name="David R.G."/>
            <person name="Delcher A.L."/>
            <person name="Delehaunty K."/>
            <person name="Do C.B."/>
            <person name="Ebling H."/>
            <person name="Edwards K."/>
            <person name="Eickbush T."/>
            <person name="Evans J.D."/>
            <person name="Filipski A."/>
            <person name="Findeiss S."/>
            <person name="Freyhult E."/>
            <person name="Fulton L."/>
            <person name="Fulton R."/>
            <person name="Garcia A.C."/>
            <person name="Gardiner A."/>
            <person name="Garfield D.A."/>
            <person name="Garvin B.E."/>
            <person name="Gibson G."/>
            <person name="Gilbert D."/>
            <person name="Gnerre S."/>
            <person name="Godfrey J."/>
            <person name="Good R."/>
            <person name="Gotea V."/>
            <person name="Gravely B."/>
            <person name="Greenberg A.J."/>
            <person name="Griffiths-Jones S."/>
            <person name="Gross S."/>
            <person name="Guigo R."/>
            <person name="Gustafson E.A."/>
            <person name="Haerty W."/>
            <person name="Hahn M.W."/>
            <person name="Halligan D.L."/>
            <person name="Halpern A.L."/>
            <person name="Halter G.M."/>
            <person name="Han M.V."/>
            <person name="Heger A."/>
            <person name="Hillier L."/>
            <person name="Hinrichs A.S."/>
            <person name="Holmes I."/>
            <person name="Hoskins R.A."/>
            <person name="Hubisz M.J."/>
            <person name="Hultmark D."/>
            <person name="Huntley M.A."/>
            <person name="Jaffe D.B."/>
            <person name="Jagadeeshan S."/>
            <person name="Jeck W.R."/>
            <person name="Johnson J."/>
            <person name="Jones C.D."/>
            <person name="Jordan W.C."/>
            <person name="Karpen G.H."/>
            <person name="Kataoka E."/>
            <person name="Keightley P.D."/>
            <person name="Kheradpour P."/>
            <person name="Kirkness E.F."/>
            <person name="Koerich L.B."/>
            <person name="Kristiansen K."/>
            <person name="Kudrna D."/>
            <person name="Kulathinal R.J."/>
            <person name="Kumar S."/>
            <person name="Kwok R."/>
            <person name="Lander E."/>
            <person name="Langley C.H."/>
            <person name="Lapoint R."/>
            <person name="Lazzaro B.P."/>
            <person name="Lee S.J."/>
            <person name="Levesque L."/>
            <person name="Li R."/>
            <person name="Lin C.F."/>
            <person name="Lin M.F."/>
            <person name="Lindblad-Toh K."/>
            <person name="Llopart A."/>
            <person name="Long M."/>
            <person name="Low L."/>
            <person name="Lozovsky E."/>
            <person name="Lu J."/>
            <person name="Luo M."/>
            <person name="Machado C.A."/>
            <person name="Makalowski W."/>
            <person name="Marzo M."/>
            <person name="Matsuda M."/>
            <person name="Matzkin L."/>
            <person name="McAllister B."/>
            <person name="McBride C.S."/>
            <person name="McKernan B."/>
            <person name="McKernan K."/>
            <person name="Mendez-Lago M."/>
            <person name="Minx P."/>
            <person name="Mollenhauer M.U."/>
            <person name="Montooth K."/>
            <person name="Mount S.M."/>
            <person name="Mu X."/>
            <person name="Myers E."/>
            <person name="Negre B."/>
            <person name="Newfeld S."/>
            <person name="Nielsen R."/>
            <person name="Noor M.A."/>
            <person name="O'Grady P."/>
            <person name="Pachter L."/>
            <person name="Papaceit M."/>
            <person name="Parisi M.J."/>
            <person name="Parisi M."/>
            <person name="Parts L."/>
            <person name="Pedersen J.S."/>
            <person name="Pesole G."/>
            <person name="Phillippy A.M."/>
            <person name="Ponting C.P."/>
            <person name="Pop M."/>
            <person name="Porcelli D."/>
            <person name="Powell J.R."/>
            <person name="Prohaska S."/>
            <person name="Pruitt K."/>
            <person name="Puig M."/>
            <person name="Quesneville H."/>
            <person name="Ram K.R."/>
            <person name="Rand D."/>
            <person name="Rasmussen M.D."/>
            <person name="Reed L.K."/>
            <person name="Reenan R."/>
            <person name="Reily A."/>
            <person name="Remington K.A."/>
            <person name="Rieger T.T."/>
            <person name="Ritchie M.G."/>
            <person name="Robin C."/>
            <person name="Rogers Y.H."/>
            <person name="Rohde C."/>
            <person name="Rozas J."/>
            <person name="Rubenfield M.J."/>
            <person name="Ruiz A."/>
            <person name="Russo S."/>
            <person name="Salzberg S.L."/>
            <person name="Sanchez-Gracia A."/>
            <person name="Saranga D.J."/>
            <person name="Sato H."/>
            <person name="Schaeffer S.W."/>
            <person name="Schatz M.C."/>
            <person name="Schlenke T."/>
            <person name="Schwartz R."/>
            <person name="Segarra C."/>
            <person name="Singh R.S."/>
            <person name="Sirot L."/>
            <person name="Sirota M."/>
            <person name="Sisneros N.B."/>
            <person name="Smith C.D."/>
            <person name="Smith T.F."/>
            <person name="Spieth J."/>
            <person name="Stage D.E."/>
            <person name="Stark A."/>
            <person name="Stephan W."/>
            <person name="Strausberg R.L."/>
            <person name="Strempel S."/>
            <person name="Sturgill D."/>
            <person name="Sutton G."/>
            <person name="Sutton G.G."/>
            <person name="Tao W."/>
            <person name="Teichmann S."/>
            <person name="Tobari Y.N."/>
            <person name="Tomimura Y."/>
            <person name="Tsolas J.M."/>
            <person name="Valente V.L."/>
            <person name="Venter E."/>
            <person name="Venter J.C."/>
            <person name="Vicario S."/>
            <person name="Vieira F.G."/>
            <person name="Vilella A.J."/>
            <person name="Villasante A."/>
            <person name="Walenz B."/>
            <person name="Wang J."/>
            <person name="Wasserman M."/>
            <person name="Watts T."/>
            <person name="Wilson D."/>
            <person name="Wilson R.K."/>
            <person name="Wing R.A."/>
            <person name="Wolfner M.F."/>
            <person name="Wong A."/>
            <person name="Wong G.K."/>
            <person name="Wu C.I."/>
            <person name="Wu G."/>
            <person name="Yamamoto D."/>
            <person name="Yang H.P."/>
            <person name="Yang S.P."/>
            <person name="Yorke J.A."/>
            <person name="Yoshida K."/>
            <person name="Zdobnov E."/>
            <person name="Zhang P."/>
            <person name="Zhang Y."/>
            <person name="Zimin A.V."/>
            <person name="Baldwin J."/>
            <person name="Abdouelleil A."/>
            <person name="Abdulkadir J."/>
            <person name="Abebe A."/>
            <person name="Abera B."/>
            <person name="Abreu J."/>
            <person name="Acer S.C."/>
            <person name="Aftuck L."/>
            <person name="Alexander A."/>
            <person name="An P."/>
            <person name="Anderson E."/>
            <person name="Anderson S."/>
            <person name="Arachi H."/>
            <person name="Azer M."/>
            <person name="Bachantsang P."/>
            <person name="Barry A."/>
            <person name="Bayul T."/>
            <person name="Berlin A."/>
            <person name="Bessette D."/>
            <person name="Bloom T."/>
            <person name="Blye J."/>
            <person name="Boguslavskiy L."/>
            <person name="Bonnet C."/>
            <person name="Boukhgalter B."/>
            <person name="Bourzgui I."/>
            <person name="Brown A."/>
            <person name="Cahill P."/>
            <person name="Channer S."/>
            <person name="Cheshatsang Y."/>
            <person name="Chuda L."/>
            <person name="Citroen M."/>
            <person name="Collymore A."/>
            <person name="Cooke P."/>
            <person name="Costello M."/>
            <person name="D'Aco K."/>
            <person name="Daza R."/>
            <person name="De Haan G."/>
            <person name="DeGray S."/>
            <person name="DeMaso C."/>
            <person name="Dhargay N."/>
            <person name="Dooley K."/>
            <person name="Dooley E."/>
            <person name="Doricent M."/>
            <person name="Dorje P."/>
            <person name="Dorjee K."/>
            <person name="Dupes A."/>
            <person name="Elong R."/>
            <person name="Falk J."/>
            <person name="Farina A."/>
            <person name="Faro S."/>
            <person name="Ferguson D."/>
            <person name="Fisher S."/>
            <person name="Foley C.D."/>
            <person name="Franke A."/>
            <person name="Friedrich D."/>
            <person name="Gadbois L."/>
            <person name="Gearin G."/>
            <person name="Gearin C.R."/>
            <person name="Giannoukos G."/>
            <person name="Goode T."/>
            <person name="Graham J."/>
            <person name="Grandbois E."/>
            <person name="Grewal S."/>
            <person name="Gyaltsen K."/>
            <person name="Hafez N."/>
            <person name="Hagos B."/>
            <person name="Hall J."/>
            <person name="Henson C."/>
            <person name="Hollinger A."/>
            <person name="Honan T."/>
            <person name="Huard M.D."/>
            <person name="Hughes L."/>
            <person name="Hurhula B."/>
            <person name="Husby M.E."/>
            <person name="Kamat A."/>
            <person name="Kanga B."/>
            <person name="Kashin S."/>
            <person name="Khazanovich D."/>
            <person name="Kisner P."/>
            <person name="Lance K."/>
            <person name="Lara M."/>
            <person name="Lee W."/>
            <person name="Lennon N."/>
            <person name="Letendre F."/>
            <person name="LeVine R."/>
            <person name="Lipovsky A."/>
            <person name="Liu X."/>
            <person name="Liu J."/>
            <person name="Liu S."/>
            <person name="Lokyitsang T."/>
            <person name="Lokyitsang Y."/>
            <person name="Lubonja R."/>
            <person name="Lui A."/>
            <person name="MacDonald P."/>
            <person name="Magnisalis V."/>
            <person name="Maru K."/>
            <person name="Matthews C."/>
            <person name="McCusker W."/>
            <person name="McDonough S."/>
            <person name="Mehta T."/>
            <person name="Meldrim J."/>
            <person name="Meneus L."/>
            <person name="Mihai O."/>
            <person name="Mihalev A."/>
            <person name="Mihova T."/>
            <person name="Mittelman R."/>
            <person name="Mlenga V."/>
            <person name="Montmayeur A."/>
            <person name="Mulrain L."/>
            <person name="Navidi A."/>
            <person name="Naylor J."/>
            <person name="Negash T."/>
            <person name="Nguyen T."/>
            <person name="Nguyen N."/>
            <person name="Nicol R."/>
            <person name="Norbu C."/>
            <person name="Norbu N."/>
            <person name="Novod N."/>
            <person name="O'Neill B."/>
            <person name="Osman S."/>
            <person name="Markiewicz E."/>
            <person name="Oyono O.L."/>
            <person name="Patti C."/>
            <person name="Phunkhang P."/>
            <person name="Pierre F."/>
            <person name="Priest M."/>
            <person name="Raghuraman S."/>
            <person name="Rege F."/>
            <person name="Reyes R."/>
            <person name="Rise C."/>
            <person name="Rogov P."/>
            <person name="Ross K."/>
            <person name="Ryan E."/>
            <person name="Settipalli S."/>
            <person name="Shea T."/>
            <person name="Sherpa N."/>
            <person name="Shi L."/>
            <person name="Shih D."/>
            <person name="Sparrow T."/>
            <person name="Spaulding J."/>
            <person name="Stalker J."/>
            <person name="Stange-Thomann N."/>
            <person name="Stavropoulos S."/>
            <person name="Stone C."/>
            <person name="Strader C."/>
            <person name="Tesfaye S."/>
            <person name="Thomson T."/>
            <person name="Thoulutsang Y."/>
            <person name="Thoulutsang D."/>
            <person name="Topham K."/>
            <person name="Topping I."/>
            <person name="Tsamla T."/>
            <person name="Vassiliev H."/>
            <person name="Vo A."/>
            <person name="Wangchuk T."/>
            <person name="Wangdi T."/>
            <person name="Weiand M."/>
            <person name="Wilkinson J."/>
            <person name="Wilson A."/>
            <person name="Yadav S."/>
            <person name="Young G."/>
            <person name="Yu Q."/>
            <person name="Zembek L."/>
            <person name="Zhong D."/>
            <person name="Zimmer A."/>
            <person name="Zwirko Z."/>
            <person name="Jaffe D.B."/>
            <person name="Alvarez P."/>
            <person name="Brockman W."/>
            <person name="Butler J."/>
            <person name="Chin C."/>
            <person name="Gnerre S."/>
            <person name="Grabherr M."/>
            <person name="Kleber M."/>
            <person name="Mauceli E."/>
            <person name="MacCallum I."/>
        </authorList>
    </citation>
    <scope>NUCLEOTIDE SEQUENCE [LARGE SCALE GENOMIC DNA]</scope>
    <source>
        <strain evidence="2">Tucson 15010-1051.87</strain>
    </source>
</reference>
<evidence type="ECO:0008006" key="3">
    <source>
        <dbReference type="Google" id="ProtNLM"/>
    </source>
</evidence>
<dbReference type="AlphaFoldDB" id="A0A0Q9WBM4"/>
<dbReference type="InParanoid" id="A0A0Q9WBM4"/>
<dbReference type="PANTHER" id="PTHR20898">
    <property type="entry name" value="DAEDALUS ON 3-RELATED-RELATED"/>
    <property type="match status" value="1"/>
</dbReference>
<evidence type="ECO:0000313" key="2">
    <source>
        <dbReference type="Proteomes" id="UP000008792"/>
    </source>
</evidence>
<dbReference type="KEGG" id="dvi:26530665"/>
<dbReference type="SMART" id="SM00697">
    <property type="entry name" value="DM8"/>
    <property type="match status" value="1"/>
</dbReference>
<keyword evidence="2" id="KW-1185">Reference proteome</keyword>
<name>A0A0Q9WBM4_DROVI</name>
<dbReference type="Proteomes" id="UP000008792">
    <property type="component" value="Unassembled WGS sequence"/>
</dbReference>
<dbReference type="EMBL" id="CH940662">
    <property type="protein sequence ID" value="KRF78559.1"/>
    <property type="molecule type" value="Genomic_DNA"/>
</dbReference>
<dbReference type="OrthoDB" id="7859583at2759"/>
<organism evidence="1 2">
    <name type="scientific">Drosophila virilis</name>
    <name type="common">Fruit fly</name>
    <dbReference type="NCBI Taxonomy" id="7244"/>
    <lineage>
        <taxon>Eukaryota</taxon>
        <taxon>Metazoa</taxon>
        <taxon>Ecdysozoa</taxon>
        <taxon>Arthropoda</taxon>
        <taxon>Hexapoda</taxon>
        <taxon>Insecta</taxon>
        <taxon>Pterygota</taxon>
        <taxon>Neoptera</taxon>
        <taxon>Endopterygota</taxon>
        <taxon>Diptera</taxon>
        <taxon>Brachycera</taxon>
        <taxon>Muscomorpha</taxon>
        <taxon>Ephydroidea</taxon>
        <taxon>Drosophilidae</taxon>
        <taxon>Drosophila</taxon>
    </lineage>
</organism>
<accession>A0A0Q9WBM4</accession>
<evidence type="ECO:0000313" key="1">
    <source>
        <dbReference type="EMBL" id="KRF78559.1"/>
    </source>
</evidence>